<feature type="compositionally biased region" description="Basic and acidic residues" evidence="1">
    <location>
        <begin position="313"/>
        <end position="322"/>
    </location>
</feature>
<evidence type="ECO:0000313" key="3">
    <source>
        <dbReference type="Proteomes" id="UP000314294"/>
    </source>
</evidence>
<dbReference type="EMBL" id="SRLO01001089">
    <property type="protein sequence ID" value="TNN41666.1"/>
    <property type="molecule type" value="Genomic_DNA"/>
</dbReference>
<keyword evidence="3" id="KW-1185">Reference proteome</keyword>
<protein>
    <submittedName>
        <fullName evidence="2">Uncharacterized protein</fullName>
    </submittedName>
</protein>
<feature type="region of interest" description="Disordered" evidence="1">
    <location>
        <begin position="297"/>
        <end position="329"/>
    </location>
</feature>
<organism evidence="2 3">
    <name type="scientific">Liparis tanakae</name>
    <name type="common">Tanaka's snailfish</name>
    <dbReference type="NCBI Taxonomy" id="230148"/>
    <lineage>
        <taxon>Eukaryota</taxon>
        <taxon>Metazoa</taxon>
        <taxon>Chordata</taxon>
        <taxon>Craniata</taxon>
        <taxon>Vertebrata</taxon>
        <taxon>Euteleostomi</taxon>
        <taxon>Actinopterygii</taxon>
        <taxon>Neopterygii</taxon>
        <taxon>Teleostei</taxon>
        <taxon>Neoteleostei</taxon>
        <taxon>Acanthomorphata</taxon>
        <taxon>Eupercaria</taxon>
        <taxon>Perciformes</taxon>
        <taxon>Cottioidei</taxon>
        <taxon>Cottales</taxon>
        <taxon>Liparidae</taxon>
        <taxon>Liparis</taxon>
    </lineage>
</organism>
<reference evidence="2 3" key="1">
    <citation type="submission" date="2019-03" db="EMBL/GenBank/DDBJ databases">
        <title>First draft genome of Liparis tanakae, snailfish: a comprehensive survey of snailfish specific genes.</title>
        <authorList>
            <person name="Kim W."/>
            <person name="Song I."/>
            <person name="Jeong J.-H."/>
            <person name="Kim D."/>
            <person name="Kim S."/>
            <person name="Ryu S."/>
            <person name="Song J.Y."/>
            <person name="Lee S.K."/>
        </authorList>
    </citation>
    <scope>NUCLEOTIDE SEQUENCE [LARGE SCALE GENOMIC DNA]</scope>
    <source>
        <tissue evidence="2">Muscle</tissue>
    </source>
</reference>
<dbReference type="Proteomes" id="UP000314294">
    <property type="component" value="Unassembled WGS sequence"/>
</dbReference>
<feature type="region of interest" description="Disordered" evidence="1">
    <location>
        <begin position="166"/>
        <end position="197"/>
    </location>
</feature>
<evidence type="ECO:0000256" key="1">
    <source>
        <dbReference type="SAM" id="MobiDB-lite"/>
    </source>
</evidence>
<name>A0A4Z2FKA0_9TELE</name>
<proteinExistence type="predicted"/>
<sequence length="329" mass="35861">MQERERSKALHAVGLQLHFPLQEGSRTRGRPLSNASESPHYHKDCGAAADLFTRKPPPPPSPTGGKTNLGQSLLLNEFYSHKLLPFPLQRQLPSTPPSPWPGTPPHSGSDWLRSLTLQHPCSPIGWSCSATLRLAGLQEVLFLWDGCCGAQEDLCAHREMPTNLSRAGWTPGPHIGTGAADGSSSQRLWQPGNHSHRHQRRVVHATCQFEVAMLSEVCSEEPDVASLREEARGGGAAEQLYIEQRFAPECHQHSPSHLSPRQVDVGLWSTASDDMLSLVAGSLLGLGGGCFLEVGLPTSSSPPPPPPFPPPTEWRDWERTEKPCPQARA</sequence>
<feature type="compositionally biased region" description="Pro residues" evidence="1">
    <location>
        <begin position="300"/>
        <end position="312"/>
    </location>
</feature>
<gene>
    <name evidence="2" type="ORF">EYF80_048164</name>
</gene>
<accession>A0A4Z2FKA0</accession>
<comment type="caution">
    <text evidence="2">The sequence shown here is derived from an EMBL/GenBank/DDBJ whole genome shotgun (WGS) entry which is preliminary data.</text>
</comment>
<evidence type="ECO:0000313" key="2">
    <source>
        <dbReference type="EMBL" id="TNN41666.1"/>
    </source>
</evidence>
<feature type="region of interest" description="Disordered" evidence="1">
    <location>
        <begin position="1"/>
        <end position="43"/>
    </location>
</feature>
<dbReference type="AlphaFoldDB" id="A0A4Z2FKA0"/>